<dbReference type="InterPro" id="IPR041588">
    <property type="entry name" value="Integrase_H2C2"/>
</dbReference>
<reference evidence="2" key="2">
    <citation type="journal article" date="2015" name="Data Brief">
        <title>Shoot transcriptome of the giant reed, Arundo donax.</title>
        <authorList>
            <person name="Barrero R.A."/>
            <person name="Guerrero F.D."/>
            <person name="Moolhuijzen P."/>
            <person name="Goolsby J.A."/>
            <person name="Tidwell J."/>
            <person name="Bellgard S.E."/>
            <person name="Bellgard M.I."/>
        </authorList>
    </citation>
    <scope>NUCLEOTIDE SEQUENCE</scope>
    <source>
        <tissue evidence="2">Shoot tissue taken approximately 20 cm above the soil surface</tissue>
    </source>
</reference>
<reference evidence="2" key="1">
    <citation type="submission" date="2014-09" db="EMBL/GenBank/DDBJ databases">
        <authorList>
            <person name="Magalhaes I.L.F."/>
            <person name="Oliveira U."/>
            <person name="Santos F.R."/>
            <person name="Vidigal T.H.D.A."/>
            <person name="Brescovit A.D."/>
            <person name="Santos A.J."/>
        </authorList>
    </citation>
    <scope>NUCLEOTIDE SEQUENCE</scope>
    <source>
        <tissue evidence="2">Shoot tissue taken approximately 20 cm above the soil surface</tissue>
    </source>
</reference>
<dbReference type="Pfam" id="PF17921">
    <property type="entry name" value="Integrase_H2C2"/>
    <property type="match status" value="1"/>
</dbReference>
<sequence length="80" mass="9134">MKLVIHITKGWSDLEIKSGLGNTALRTKLIADLHATALCGHSGMQTTYQRLHGNFKWKRMKQDVEDFVKHCSICQQAKHE</sequence>
<evidence type="ECO:0000313" key="2">
    <source>
        <dbReference type="EMBL" id="JAE29973.1"/>
    </source>
</evidence>
<dbReference type="Gene3D" id="1.10.340.70">
    <property type="match status" value="1"/>
</dbReference>
<dbReference type="EMBL" id="GBRH01167923">
    <property type="protein sequence ID" value="JAE29973.1"/>
    <property type="molecule type" value="Transcribed_RNA"/>
</dbReference>
<name>A0A0A9HAQ2_ARUDO</name>
<dbReference type="AlphaFoldDB" id="A0A0A9HAQ2"/>
<accession>A0A0A9HAQ2</accession>
<feature type="domain" description="Integrase zinc-binding" evidence="1">
    <location>
        <begin position="23"/>
        <end position="79"/>
    </location>
</feature>
<organism evidence="2">
    <name type="scientific">Arundo donax</name>
    <name type="common">Giant reed</name>
    <name type="synonym">Donax arundinaceus</name>
    <dbReference type="NCBI Taxonomy" id="35708"/>
    <lineage>
        <taxon>Eukaryota</taxon>
        <taxon>Viridiplantae</taxon>
        <taxon>Streptophyta</taxon>
        <taxon>Embryophyta</taxon>
        <taxon>Tracheophyta</taxon>
        <taxon>Spermatophyta</taxon>
        <taxon>Magnoliopsida</taxon>
        <taxon>Liliopsida</taxon>
        <taxon>Poales</taxon>
        <taxon>Poaceae</taxon>
        <taxon>PACMAD clade</taxon>
        <taxon>Arundinoideae</taxon>
        <taxon>Arundineae</taxon>
        <taxon>Arundo</taxon>
    </lineage>
</organism>
<protein>
    <recommendedName>
        <fullName evidence="1">Integrase zinc-binding domain-containing protein</fullName>
    </recommendedName>
</protein>
<proteinExistence type="predicted"/>
<evidence type="ECO:0000259" key="1">
    <source>
        <dbReference type="Pfam" id="PF17921"/>
    </source>
</evidence>